<dbReference type="SUPFAM" id="SSF52540">
    <property type="entry name" value="P-loop containing nucleoside triphosphate hydrolases"/>
    <property type="match status" value="1"/>
</dbReference>
<keyword evidence="3" id="KW-1185">Reference proteome</keyword>
<evidence type="ECO:0000256" key="1">
    <source>
        <dbReference type="SAM" id="MobiDB-lite"/>
    </source>
</evidence>
<proteinExistence type="predicted"/>
<gene>
    <name evidence="2" type="ORF">ABVK25_005764</name>
</gene>
<protein>
    <recommendedName>
        <fullName evidence="4">P-loop containing nucleoside triphosphate hydrolase protein</fullName>
    </recommendedName>
</protein>
<dbReference type="InterPro" id="IPR027417">
    <property type="entry name" value="P-loop_NTPase"/>
</dbReference>
<evidence type="ECO:0008006" key="4">
    <source>
        <dbReference type="Google" id="ProtNLM"/>
    </source>
</evidence>
<evidence type="ECO:0000313" key="3">
    <source>
        <dbReference type="Proteomes" id="UP001590951"/>
    </source>
</evidence>
<accession>A0ABR4B894</accession>
<sequence>MSESNSSTLESGRSDEYGESDTDEVLTGDMKLLKARLAKPGAMFNRDFAVPPSVKVNMASMTWDADLDHHNTFFATDGSNAEDKANNVYLEEIRTTPLFSAGVLANVLKRKAEPGKAPADVLPQYGLLAKVMSTYDGKKDEGVDDLLSPTPSNLVNTFSKPILVKPLKPEKNSEDKRLFVNMNAPWSAFICGSQGSGKSHTLSCILENALIPSRLGKLPHRLAGMVFHYDKFTGFSSTQICEAAYLSSCGIPVRILVSPSNLWRMQRAYKNLPGFPENVKKPVVVPLLLHEKQLNVERMMKLMAVDEKDGKMTLYMESVCRILRSMAMKSQNASGINFADFMRRLELENFNDSQNAMLKTRLELLKSFLYLPGTAGTANAPLKKPDFADTKKGREEEGKWYMEEDRRQRAQIAKSGIWSFEPGSLTIVDLSCPFVDESTACAMFNICLALFLEDRQKAGRIVVLDEAHKFMADTSSSSQFTESLLSVIRQQRHLATRIIIATQEPTISPALLDLSSMTIVHRFTSPSWLAALKSHLAGVSVEREVSKRDVAEIFKQIVNLEAGEALLFSPSAMTGPEKDAGLQGLEMQKLGLGYVKVRVRQRLTADGGRSILAA</sequence>
<evidence type="ECO:0000313" key="2">
    <source>
        <dbReference type="EMBL" id="KAL2053835.1"/>
    </source>
</evidence>
<feature type="compositionally biased region" description="Polar residues" evidence="1">
    <location>
        <begin position="1"/>
        <end position="11"/>
    </location>
</feature>
<feature type="region of interest" description="Disordered" evidence="1">
    <location>
        <begin position="1"/>
        <end position="23"/>
    </location>
</feature>
<dbReference type="EMBL" id="JBHFEH010000018">
    <property type="protein sequence ID" value="KAL2053835.1"/>
    <property type="molecule type" value="Genomic_DNA"/>
</dbReference>
<organism evidence="2 3">
    <name type="scientific">Lepraria finkii</name>
    <dbReference type="NCBI Taxonomy" id="1340010"/>
    <lineage>
        <taxon>Eukaryota</taxon>
        <taxon>Fungi</taxon>
        <taxon>Dikarya</taxon>
        <taxon>Ascomycota</taxon>
        <taxon>Pezizomycotina</taxon>
        <taxon>Lecanoromycetes</taxon>
        <taxon>OSLEUM clade</taxon>
        <taxon>Lecanoromycetidae</taxon>
        <taxon>Lecanorales</taxon>
        <taxon>Lecanorineae</taxon>
        <taxon>Stereocaulaceae</taxon>
        <taxon>Lepraria</taxon>
    </lineage>
</organism>
<comment type="caution">
    <text evidence="2">The sequence shown here is derived from an EMBL/GenBank/DDBJ whole genome shotgun (WGS) entry which is preliminary data.</text>
</comment>
<reference evidence="2 3" key="1">
    <citation type="submission" date="2024-09" db="EMBL/GenBank/DDBJ databases">
        <title>Rethinking Asexuality: The Enigmatic Case of Functional Sexual Genes in Lepraria (Stereocaulaceae).</title>
        <authorList>
            <person name="Doellman M."/>
            <person name="Sun Y."/>
            <person name="Barcenas-Pena A."/>
            <person name="Lumbsch H.T."/>
            <person name="Grewe F."/>
        </authorList>
    </citation>
    <scope>NUCLEOTIDE SEQUENCE [LARGE SCALE GENOMIC DNA]</scope>
    <source>
        <strain evidence="2 3">Grewe 0041</strain>
    </source>
</reference>
<name>A0ABR4B894_9LECA</name>
<dbReference type="Proteomes" id="UP001590951">
    <property type="component" value="Unassembled WGS sequence"/>
</dbReference>
<dbReference type="Gene3D" id="3.40.50.300">
    <property type="entry name" value="P-loop containing nucleotide triphosphate hydrolases"/>
    <property type="match status" value="1"/>
</dbReference>